<keyword evidence="8 21" id="KW-0808">Transferase</keyword>
<evidence type="ECO:0000256" key="15">
    <source>
        <dbReference type="PIRSR" id="PIRSR605478-1"/>
    </source>
</evidence>
<dbReference type="Gene3D" id="3.40.50.920">
    <property type="match status" value="1"/>
</dbReference>
<dbReference type="GO" id="GO:0046872">
    <property type="term" value="F:metal ion binding"/>
    <property type="evidence" value="ECO:0007669"/>
    <property type="project" value="UniProtKB-KW"/>
</dbReference>
<feature type="active site" description="Proton donor" evidence="15">
    <location>
        <position position="405"/>
    </location>
</feature>
<evidence type="ECO:0000313" key="22">
    <source>
        <dbReference type="Proteomes" id="UP000315938"/>
    </source>
</evidence>
<feature type="site" description="Important for catalytic activity" evidence="19">
    <location>
        <position position="26"/>
    </location>
</feature>
<dbReference type="PANTHER" id="PTHR43522">
    <property type="entry name" value="TRANSKETOLASE"/>
    <property type="match status" value="1"/>
</dbReference>
<evidence type="ECO:0000256" key="19">
    <source>
        <dbReference type="PIRSR" id="PIRSR605478-5"/>
    </source>
</evidence>
<dbReference type="SUPFAM" id="SSF52922">
    <property type="entry name" value="TK C-terminal domain-like"/>
    <property type="match status" value="1"/>
</dbReference>
<sequence>MDINKLSIDTIRFLGIDAINKANSGHPGIVIGAAPMAHTLFTKHINIYPKMSRWINRDRFILSAGHGSMLLYALNHLSGYKVSIDDLKNFRNYPGNTPGHPEYGHTDGVETTSGPLGQGISNAVGMAIAEKHLAARFNEPNFDLISHYTYVLVGDGDLQEGVALEAISLAGHLGLGKLIVLYDSNDIQLDGETNLAISEDVKKKFEAQNWHYTKVEDGEDLDQINRAILRAKKIVDKPTIIEVKTIIGRGTTSEGTSKVHGSPLGEAEREKLAQKSGYNYKPFEVDGEVYSFYKSKVFNKGKRVYNKWVKMLDAYKAQFPEKHDLFNQFLSGNMQIDLSSLVYNAGSKEATRNVLGKALTLASHQNLNIVGGSADLTSSTKAKGNDGHFSRDNALARNINFGVREHAMGAVVNGMTLHGGLKSFTGAFFVFSDYMKPPIRLAAMMKIPSVFIFSHDSVAVGEDGPTHEPIEQLIGLRSIPDLNVIRPADANETKAAVEIAFESKDTATAIITSRQNVLNLEHTSKEGVLKGAYIVSKEENKLDGILLASGSEVGLAYEAKQILKEKGLDIRVVSMPSHHAFLLQNEDYRSKILPANVKTLAVEMGSSYSWYRFTPHVYGIDTFGLSANADVVLKHFGFNKESIAEAFINIK</sequence>
<feature type="site" description="Important for catalytic activity" evidence="19">
    <location>
        <position position="260"/>
    </location>
</feature>
<feature type="binding site" evidence="17">
    <location>
        <position position="185"/>
    </location>
    <ligand>
        <name>thiamine diphosphate</name>
        <dbReference type="ChEBI" id="CHEBI:58937"/>
    </ligand>
</feature>
<dbReference type="Pfam" id="PF00456">
    <property type="entry name" value="Transketolase_N"/>
    <property type="match status" value="1"/>
</dbReference>
<comment type="function">
    <text evidence="4">Catalyzes the transfer of a two-carbon ketol group from a ketose donor to an aldose acceptor, via a covalent intermediate with the cofactor thiamine pyrophosphate.</text>
</comment>
<keyword evidence="9 18" id="KW-0479">Metal-binding</keyword>
<dbReference type="PANTHER" id="PTHR43522:SF2">
    <property type="entry name" value="TRANSKETOLASE 1-RELATED"/>
    <property type="match status" value="1"/>
</dbReference>
<dbReference type="GO" id="GO:0005829">
    <property type="term" value="C:cytosol"/>
    <property type="evidence" value="ECO:0007669"/>
    <property type="project" value="TreeGrafter"/>
</dbReference>
<dbReference type="FunFam" id="3.40.50.970:FF:000004">
    <property type="entry name" value="Transketolase"/>
    <property type="match status" value="1"/>
</dbReference>
<feature type="binding site" evidence="18">
    <location>
        <position position="187"/>
    </location>
    <ligand>
        <name>Mg(2+)</name>
        <dbReference type="ChEBI" id="CHEBI:18420"/>
    </ligand>
</feature>
<keyword evidence="11 18" id="KW-0460">Magnesium</keyword>
<accession>A0A553IGW4</accession>
<dbReference type="GeneID" id="41338265"/>
<feature type="binding site" evidence="16">
    <location>
        <position position="463"/>
    </location>
    <ligand>
        <name>substrate</name>
    </ligand>
</feature>
<dbReference type="EMBL" id="VKID01000002">
    <property type="protein sequence ID" value="TRX99446.1"/>
    <property type="molecule type" value="Genomic_DNA"/>
</dbReference>
<organism evidence="21 22">
    <name type="scientific">Acholeplasma laidlawii</name>
    <dbReference type="NCBI Taxonomy" id="2148"/>
    <lineage>
        <taxon>Bacteria</taxon>
        <taxon>Bacillati</taxon>
        <taxon>Mycoplasmatota</taxon>
        <taxon>Mollicutes</taxon>
        <taxon>Acholeplasmatales</taxon>
        <taxon>Acholeplasmataceae</taxon>
        <taxon>Acholeplasma</taxon>
    </lineage>
</organism>
<evidence type="ECO:0000313" key="21">
    <source>
        <dbReference type="EMBL" id="TRX99446.1"/>
    </source>
</evidence>
<dbReference type="Gene3D" id="3.40.50.970">
    <property type="match status" value="2"/>
</dbReference>
<feature type="binding site" evidence="17">
    <location>
        <position position="431"/>
    </location>
    <ligand>
        <name>thiamine diphosphate</name>
        <dbReference type="ChEBI" id="CHEBI:58937"/>
    </ligand>
</feature>
<dbReference type="OMA" id="ADYMRGS"/>
<keyword evidence="12 17" id="KW-0786">Thiamine pyrophosphate</keyword>
<evidence type="ECO:0000256" key="18">
    <source>
        <dbReference type="PIRSR" id="PIRSR605478-4"/>
    </source>
</evidence>
<comment type="cofactor">
    <cofactor evidence="17">
        <name>thiamine diphosphate</name>
        <dbReference type="ChEBI" id="CHEBI:58937"/>
    </cofactor>
    <text evidence="17">Binds 1 thiamine pyrophosphate per subunit. During the reaction, the substrate forms a covalent intermediate with the cofactor.</text>
</comment>
<dbReference type="Pfam" id="PF02779">
    <property type="entry name" value="Transket_pyr"/>
    <property type="match status" value="1"/>
</dbReference>
<evidence type="ECO:0000256" key="13">
    <source>
        <dbReference type="ARBA" id="ARBA00049473"/>
    </source>
</evidence>
<comment type="cofactor">
    <cofactor evidence="3">
        <name>Co(2+)</name>
        <dbReference type="ChEBI" id="CHEBI:48828"/>
    </cofactor>
</comment>
<dbReference type="CDD" id="cd02012">
    <property type="entry name" value="TPP_TK"/>
    <property type="match status" value="1"/>
</dbReference>
<evidence type="ECO:0000256" key="1">
    <source>
        <dbReference type="ARBA" id="ARBA00001913"/>
    </source>
</evidence>
<comment type="similarity">
    <text evidence="5">Belongs to the transketolase family.</text>
</comment>
<feature type="binding site" evidence="16">
    <location>
        <position position="514"/>
    </location>
    <ligand>
        <name>substrate</name>
    </ligand>
</feature>
<dbReference type="InterPro" id="IPR029061">
    <property type="entry name" value="THDP-binding"/>
</dbReference>
<feature type="binding site" evidence="17">
    <location>
        <position position="66"/>
    </location>
    <ligand>
        <name>thiamine diphosphate</name>
        <dbReference type="ChEBI" id="CHEBI:58937"/>
    </ligand>
</feature>
<comment type="subunit">
    <text evidence="6">Homodimer.</text>
</comment>
<feature type="binding site" evidence="16">
    <location>
        <position position="455"/>
    </location>
    <ligand>
        <name>substrate</name>
    </ligand>
</feature>
<proteinExistence type="inferred from homology"/>
<feature type="binding site" evidence="18">
    <location>
        <position position="155"/>
    </location>
    <ligand>
        <name>Mg(2+)</name>
        <dbReference type="ChEBI" id="CHEBI:18420"/>
    </ligand>
</feature>
<comment type="cofactor">
    <cofactor evidence="2">
        <name>Mn(2+)</name>
        <dbReference type="ChEBI" id="CHEBI:29035"/>
    </cofactor>
</comment>
<evidence type="ECO:0000256" key="8">
    <source>
        <dbReference type="ARBA" id="ARBA00022679"/>
    </source>
</evidence>
<feature type="binding site" evidence="16">
    <location>
        <position position="467"/>
    </location>
    <ligand>
        <name>substrate</name>
    </ligand>
</feature>
<dbReference type="InterPro" id="IPR005475">
    <property type="entry name" value="Transketolase-like_Pyr-bd"/>
</dbReference>
<keyword evidence="10" id="KW-0106">Calcium</keyword>
<dbReference type="InterPro" id="IPR005474">
    <property type="entry name" value="Transketolase_N"/>
</dbReference>
<dbReference type="RefSeq" id="WP_012242034.1">
    <property type="nucleotide sequence ID" value="NZ_JACAOE010000002.1"/>
</dbReference>
<protein>
    <recommendedName>
        <fullName evidence="7 14">Transketolase</fullName>
        <ecNumber evidence="7 14">2.2.1.1</ecNumber>
    </recommendedName>
</protein>
<feature type="binding site" evidence="18">
    <location>
        <position position="185"/>
    </location>
    <ligand>
        <name>Mg(2+)</name>
        <dbReference type="ChEBI" id="CHEBI:18420"/>
    </ligand>
</feature>
<feature type="binding site" evidence="16">
    <location>
        <position position="379"/>
    </location>
    <ligand>
        <name>substrate</name>
    </ligand>
</feature>
<dbReference type="CDD" id="cd07033">
    <property type="entry name" value="TPP_PYR_DXS_TK_like"/>
    <property type="match status" value="1"/>
</dbReference>
<comment type="catalytic activity">
    <reaction evidence="13">
        <text>D-sedoheptulose 7-phosphate + D-glyceraldehyde 3-phosphate = aldehydo-D-ribose 5-phosphate + D-xylulose 5-phosphate</text>
        <dbReference type="Rhea" id="RHEA:10508"/>
        <dbReference type="ChEBI" id="CHEBI:57483"/>
        <dbReference type="ChEBI" id="CHEBI:57737"/>
        <dbReference type="ChEBI" id="CHEBI:58273"/>
        <dbReference type="ChEBI" id="CHEBI:59776"/>
        <dbReference type="EC" id="2.2.1.1"/>
    </reaction>
</comment>
<evidence type="ECO:0000256" key="3">
    <source>
        <dbReference type="ARBA" id="ARBA00001941"/>
    </source>
</evidence>
<dbReference type="Proteomes" id="UP000315938">
    <property type="component" value="Unassembled WGS sequence"/>
</dbReference>
<comment type="cofactor">
    <cofactor evidence="18">
        <name>Mg(2+)</name>
        <dbReference type="ChEBI" id="CHEBI:18420"/>
    </cofactor>
    <text evidence="18">Binds 1 Mg(2+) ion per subunit. Can also utilize other divalent metal cations, such as Ca(2+), Mn(2+) and Co(2+).</text>
</comment>
<evidence type="ECO:0000256" key="9">
    <source>
        <dbReference type="ARBA" id="ARBA00022723"/>
    </source>
</evidence>
<comment type="caution">
    <text evidence="21">The sequence shown here is derived from an EMBL/GenBank/DDBJ whole genome shotgun (WGS) entry which is preliminary data.</text>
</comment>
<evidence type="ECO:0000256" key="10">
    <source>
        <dbReference type="ARBA" id="ARBA00022837"/>
    </source>
</evidence>
<name>A0A553IGW4_ACHLA</name>
<evidence type="ECO:0000256" key="11">
    <source>
        <dbReference type="ARBA" id="ARBA00022842"/>
    </source>
</evidence>
<feature type="domain" description="Transketolase-like pyrimidine-binding" evidence="20">
    <location>
        <begin position="349"/>
        <end position="520"/>
    </location>
</feature>
<dbReference type="InterPro" id="IPR055152">
    <property type="entry name" value="Transketolase-like_C_2"/>
</dbReference>
<dbReference type="InterPro" id="IPR049557">
    <property type="entry name" value="Transketolase_CS"/>
</dbReference>
<evidence type="ECO:0000256" key="14">
    <source>
        <dbReference type="NCBIfam" id="TIGR00232"/>
    </source>
</evidence>
<reference evidence="21 22" key="1">
    <citation type="submission" date="2019-07" db="EMBL/GenBank/DDBJ databases">
        <title>Genome sequence of Acholeplasma laidlawii strain with increased resistance to erythromycin.</title>
        <authorList>
            <person name="Medvedeva E.S."/>
            <person name="Baranova N.B."/>
            <person name="Siniagina M.N."/>
            <person name="Mouzykantov A."/>
            <person name="Chernova O.A."/>
            <person name="Chernov V.M."/>
        </authorList>
    </citation>
    <scope>NUCLEOTIDE SEQUENCE [LARGE SCALE GENOMIC DNA]</scope>
    <source>
        <strain evidence="21 22">PG8REry</strain>
    </source>
</reference>
<evidence type="ECO:0000256" key="17">
    <source>
        <dbReference type="PIRSR" id="PIRSR605478-3"/>
    </source>
</evidence>
<dbReference type="InterPro" id="IPR033247">
    <property type="entry name" value="Transketolase_fam"/>
</dbReference>
<gene>
    <name evidence="21" type="primary">tkt</name>
    <name evidence="21" type="ORF">FNV44_07020</name>
</gene>
<evidence type="ECO:0000256" key="5">
    <source>
        <dbReference type="ARBA" id="ARBA00007131"/>
    </source>
</evidence>
<evidence type="ECO:0000256" key="6">
    <source>
        <dbReference type="ARBA" id="ARBA00011738"/>
    </source>
</evidence>
<evidence type="ECO:0000256" key="4">
    <source>
        <dbReference type="ARBA" id="ARBA00002931"/>
    </source>
</evidence>
<evidence type="ECO:0000256" key="2">
    <source>
        <dbReference type="ARBA" id="ARBA00001936"/>
    </source>
</evidence>
<dbReference type="InterPro" id="IPR005478">
    <property type="entry name" value="Transketolase_bac-like"/>
</dbReference>
<dbReference type="SMART" id="SM00861">
    <property type="entry name" value="Transket_pyr"/>
    <property type="match status" value="1"/>
</dbReference>
<feature type="binding site" evidence="17">
    <location>
        <position position="260"/>
    </location>
    <ligand>
        <name>thiamine diphosphate</name>
        <dbReference type="ChEBI" id="CHEBI:58937"/>
    </ligand>
</feature>
<feature type="binding site" evidence="17">
    <location>
        <begin position="114"/>
        <end position="116"/>
    </location>
    <ligand>
        <name>thiamine diphosphate</name>
        <dbReference type="ChEBI" id="CHEBI:58937"/>
    </ligand>
</feature>
<dbReference type="EC" id="2.2.1.1" evidence="7 14"/>
<feature type="binding site" evidence="16">
    <location>
        <position position="260"/>
    </location>
    <ligand>
        <name>substrate</name>
    </ligand>
</feature>
<dbReference type="SUPFAM" id="SSF52518">
    <property type="entry name" value="Thiamin diphosphate-binding fold (THDP-binding)"/>
    <property type="match status" value="2"/>
</dbReference>
<feature type="binding site" evidence="16">
    <location>
        <position position="352"/>
    </location>
    <ligand>
        <name>substrate</name>
    </ligand>
</feature>
<dbReference type="NCBIfam" id="TIGR00232">
    <property type="entry name" value="tktlase_bact"/>
    <property type="match status" value="1"/>
</dbReference>
<dbReference type="GO" id="GO:0006098">
    <property type="term" value="P:pentose-phosphate shunt"/>
    <property type="evidence" value="ECO:0007669"/>
    <property type="project" value="TreeGrafter"/>
</dbReference>
<dbReference type="InterPro" id="IPR009014">
    <property type="entry name" value="Transketo_C/PFOR_II"/>
</dbReference>
<evidence type="ECO:0000256" key="16">
    <source>
        <dbReference type="PIRSR" id="PIRSR605478-2"/>
    </source>
</evidence>
<evidence type="ECO:0000256" key="7">
    <source>
        <dbReference type="ARBA" id="ARBA00013152"/>
    </source>
</evidence>
<evidence type="ECO:0000259" key="20">
    <source>
        <dbReference type="SMART" id="SM00861"/>
    </source>
</evidence>
<feature type="binding site" evidence="17">
    <location>
        <position position="156"/>
    </location>
    <ligand>
        <name>thiamine diphosphate</name>
        <dbReference type="ChEBI" id="CHEBI:58937"/>
    </ligand>
</feature>
<dbReference type="Pfam" id="PF22613">
    <property type="entry name" value="Transketolase_C_1"/>
    <property type="match status" value="1"/>
</dbReference>
<evidence type="ECO:0000256" key="12">
    <source>
        <dbReference type="ARBA" id="ARBA00023052"/>
    </source>
</evidence>
<dbReference type="FunFam" id="3.40.50.970:FF:000045">
    <property type="entry name" value="Transketolase"/>
    <property type="match status" value="1"/>
</dbReference>
<comment type="cofactor">
    <cofactor evidence="1">
        <name>Ca(2+)</name>
        <dbReference type="ChEBI" id="CHEBI:29108"/>
    </cofactor>
</comment>
<dbReference type="PROSITE" id="PS00801">
    <property type="entry name" value="TRANSKETOLASE_1"/>
    <property type="match status" value="1"/>
</dbReference>
<feature type="binding site" evidence="16">
    <location>
        <position position="26"/>
    </location>
    <ligand>
        <name>substrate</name>
    </ligand>
</feature>
<dbReference type="AlphaFoldDB" id="A0A553IGW4"/>
<dbReference type="GO" id="GO:0004802">
    <property type="term" value="F:transketolase activity"/>
    <property type="evidence" value="ECO:0007669"/>
    <property type="project" value="UniProtKB-UniRule"/>
</dbReference>